<feature type="binding site" evidence="3">
    <location>
        <position position="221"/>
    </location>
    <ligand>
        <name>FAD</name>
        <dbReference type="ChEBI" id="CHEBI:57692"/>
    </ligand>
</feature>
<gene>
    <name evidence="5" type="ORF">SAMN02745150_01264</name>
</gene>
<feature type="domain" description="Electron transfer flavoprotein alpha/beta-subunit N-terminal" evidence="4">
    <location>
        <begin position="9"/>
        <end position="197"/>
    </location>
</feature>
<feature type="binding site" evidence="3">
    <location>
        <begin position="277"/>
        <end position="284"/>
    </location>
    <ligand>
        <name>FAD</name>
        <dbReference type="ChEBI" id="CHEBI:57692"/>
    </ligand>
</feature>
<dbReference type="InterPro" id="IPR001308">
    <property type="entry name" value="ETF_a/FixB"/>
</dbReference>
<protein>
    <submittedName>
        <fullName evidence="5">Electron transfer flavoprotein alpha subunit apoprotein</fullName>
    </submittedName>
</protein>
<dbReference type="Gene3D" id="3.40.50.620">
    <property type="entry name" value="HUPs"/>
    <property type="match status" value="1"/>
</dbReference>
<organism evidence="5 6">
    <name type="scientific">Brevinema andersonii</name>
    <dbReference type="NCBI Taxonomy" id="34097"/>
    <lineage>
        <taxon>Bacteria</taxon>
        <taxon>Pseudomonadati</taxon>
        <taxon>Spirochaetota</taxon>
        <taxon>Spirochaetia</taxon>
        <taxon>Brevinematales</taxon>
        <taxon>Brevinemataceae</taxon>
        <taxon>Brevinema</taxon>
    </lineage>
</organism>
<dbReference type="SUPFAM" id="SSF52402">
    <property type="entry name" value="Adenine nucleotide alpha hydrolases-like"/>
    <property type="match status" value="1"/>
</dbReference>
<evidence type="ECO:0000256" key="3">
    <source>
        <dbReference type="PIRSR" id="PIRSR000089-1"/>
    </source>
</evidence>
<dbReference type="STRING" id="34097.SAMN02745150_01264"/>
<evidence type="ECO:0000256" key="1">
    <source>
        <dbReference type="ARBA" id="ARBA00005817"/>
    </source>
</evidence>
<comment type="cofactor">
    <cofactor evidence="3">
        <name>FAD</name>
        <dbReference type="ChEBI" id="CHEBI:57692"/>
    </cofactor>
    <text evidence="3">Binds 1 FAD per dimer.</text>
</comment>
<dbReference type="GO" id="GO:0009055">
    <property type="term" value="F:electron transfer activity"/>
    <property type="evidence" value="ECO:0007669"/>
    <property type="project" value="InterPro"/>
</dbReference>
<keyword evidence="2" id="KW-0249">Electron transport</keyword>
<dbReference type="InterPro" id="IPR033947">
    <property type="entry name" value="ETF_alpha_N"/>
</dbReference>
<keyword evidence="2" id="KW-0813">Transport</keyword>
<dbReference type="Gene3D" id="3.40.50.1220">
    <property type="entry name" value="TPP-binding domain"/>
    <property type="match status" value="1"/>
</dbReference>
<dbReference type="OrthoDB" id="9770286at2"/>
<dbReference type="Proteomes" id="UP000240042">
    <property type="component" value="Unassembled WGS sequence"/>
</dbReference>
<feature type="binding site" evidence="3">
    <location>
        <begin position="260"/>
        <end position="264"/>
    </location>
    <ligand>
        <name>FAD</name>
        <dbReference type="ChEBI" id="CHEBI:57692"/>
    </ligand>
</feature>
<evidence type="ECO:0000259" key="4">
    <source>
        <dbReference type="SMART" id="SM00893"/>
    </source>
</evidence>
<dbReference type="InterPro" id="IPR014731">
    <property type="entry name" value="ETF_asu_C"/>
</dbReference>
<dbReference type="CDD" id="cd01715">
    <property type="entry name" value="ETF_alpha"/>
    <property type="match status" value="1"/>
</dbReference>
<dbReference type="EMBL" id="FOKY01000018">
    <property type="protein sequence ID" value="SFB90515.1"/>
    <property type="molecule type" value="Genomic_DNA"/>
</dbReference>
<dbReference type="PANTHER" id="PTHR43153">
    <property type="entry name" value="ELECTRON TRANSFER FLAVOPROTEIN ALPHA"/>
    <property type="match status" value="1"/>
</dbReference>
<keyword evidence="6" id="KW-1185">Reference proteome</keyword>
<evidence type="ECO:0000313" key="5">
    <source>
        <dbReference type="EMBL" id="SFB90515.1"/>
    </source>
</evidence>
<dbReference type="InterPro" id="IPR014730">
    <property type="entry name" value="ETF_a/b_N"/>
</dbReference>
<dbReference type="SMART" id="SM00893">
    <property type="entry name" value="ETF"/>
    <property type="match status" value="1"/>
</dbReference>
<dbReference type="InterPro" id="IPR029035">
    <property type="entry name" value="DHS-like_NAD/FAD-binding_dom"/>
</dbReference>
<dbReference type="PIRSF" id="PIRSF000089">
    <property type="entry name" value="Electra_flavoP_a"/>
    <property type="match status" value="1"/>
</dbReference>
<dbReference type="GO" id="GO:0033539">
    <property type="term" value="P:fatty acid beta-oxidation using acyl-CoA dehydrogenase"/>
    <property type="evidence" value="ECO:0007669"/>
    <property type="project" value="TreeGrafter"/>
</dbReference>
<dbReference type="Pfam" id="PF01012">
    <property type="entry name" value="ETF"/>
    <property type="match status" value="1"/>
</dbReference>
<reference evidence="6" key="1">
    <citation type="submission" date="2016-10" db="EMBL/GenBank/DDBJ databases">
        <authorList>
            <person name="Varghese N."/>
            <person name="Submissions S."/>
        </authorList>
    </citation>
    <scope>NUCLEOTIDE SEQUENCE [LARGE SCALE GENOMIC DNA]</scope>
    <source>
        <strain evidence="6">ATCC 43811</strain>
    </source>
</reference>
<dbReference type="Pfam" id="PF00766">
    <property type="entry name" value="ETF_alpha"/>
    <property type="match status" value="1"/>
</dbReference>
<dbReference type="RefSeq" id="WP_092319778.1">
    <property type="nucleotide sequence ID" value="NZ_FOKY01000018.1"/>
</dbReference>
<dbReference type="SUPFAM" id="SSF52467">
    <property type="entry name" value="DHS-like NAD/FAD-binding domain"/>
    <property type="match status" value="1"/>
</dbReference>
<dbReference type="GO" id="GO:0050660">
    <property type="term" value="F:flavin adenine dinucleotide binding"/>
    <property type="evidence" value="ECO:0007669"/>
    <property type="project" value="InterPro"/>
</dbReference>
<dbReference type="AlphaFoldDB" id="A0A1I1ETQ5"/>
<keyword evidence="3" id="KW-0274">FAD</keyword>
<feature type="binding site" evidence="3">
    <location>
        <begin position="246"/>
        <end position="247"/>
    </location>
    <ligand>
        <name>FAD</name>
        <dbReference type="ChEBI" id="CHEBI:57692"/>
    </ligand>
</feature>
<dbReference type="PANTHER" id="PTHR43153:SF1">
    <property type="entry name" value="ELECTRON TRANSFER FLAVOPROTEIN SUBUNIT ALPHA, MITOCHONDRIAL"/>
    <property type="match status" value="1"/>
</dbReference>
<proteinExistence type="inferred from homology"/>
<dbReference type="InterPro" id="IPR014729">
    <property type="entry name" value="Rossmann-like_a/b/a_fold"/>
</dbReference>
<feature type="binding site" evidence="3">
    <location>
        <position position="298"/>
    </location>
    <ligand>
        <name>FAD</name>
        <dbReference type="ChEBI" id="CHEBI:57692"/>
    </ligand>
</feature>
<comment type="similarity">
    <text evidence="1">Belongs to the ETF alpha-subunit/FixB family.</text>
</comment>
<keyword evidence="3" id="KW-0285">Flavoprotein</keyword>
<sequence>MDVQEYKNVVVFIEQRNSIVQPVALELLHEARKLADMLNESVIAVLLGSGIQQLTEILIHYGADEVLYVDDEYLKDYVTEPYAQALTQILQQLKPNIVLFGATTIGRDLAPRISARLGTGLTADCTHLSIGENRELLMTRPTFGGNLIATIVCPNHRPQMSTVRPGVMQKMQLDASRKGTIYSVQINFDPSLFKVKLLKIVHEKKEMKDITQSNVIIAGGRGIKKQETFKKLEIIAETLNGAVATSRVLVDQGWIPHEFQVGQTGKTVRPDIYLSFGISGAIQHTTGMEESDYIIAVNKDNEAPIFNICDLGLVCDLEGVVDTLADELPKIKKEEKI</sequence>
<accession>A0A1I1ETQ5</accession>
<evidence type="ECO:0000256" key="2">
    <source>
        <dbReference type="ARBA" id="ARBA00022982"/>
    </source>
</evidence>
<evidence type="ECO:0000313" key="6">
    <source>
        <dbReference type="Proteomes" id="UP000240042"/>
    </source>
</evidence>
<name>A0A1I1ETQ5_BREAD</name>